<name>A0A6C1B1Z2_9RHOO</name>
<keyword evidence="4" id="KW-0408">Iron</keyword>
<dbReference type="InterPro" id="IPR044043">
    <property type="entry name" value="VanA_C_cat"/>
</dbReference>
<dbReference type="SUPFAM" id="SSF50022">
    <property type="entry name" value="ISP domain"/>
    <property type="match status" value="1"/>
</dbReference>
<dbReference type="SUPFAM" id="SSF55961">
    <property type="entry name" value="Bet v1-like"/>
    <property type="match status" value="1"/>
</dbReference>
<dbReference type="PANTHER" id="PTHR21266">
    <property type="entry name" value="IRON-SULFUR DOMAIN CONTAINING PROTEIN"/>
    <property type="match status" value="1"/>
</dbReference>
<gene>
    <name evidence="7" type="ORF">G3580_08315</name>
</gene>
<dbReference type="PANTHER" id="PTHR21266:SF60">
    <property type="entry name" value="3-KETOSTEROID-9-ALPHA-MONOOXYGENASE, OXYGENASE COMPONENT"/>
    <property type="match status" value="1"/>
</dbReference>
<reference evidence="7 8" key="1">
    <citation type="submission" date="2020-02" db="EMBL/GenBank/DDBJ databases">
        <title>Nitrogenibacter mangrovi gen. nov., sp. nov. isolated from mangrove sediment, a denitrifying betaproteobacterium.</title>
        <authorList>
            <person name="Liao H."/>
            <person name="Tian Y."/>
        </authorList>
    </citation>
    <scope>NUCLEOTIDE SEQUENCE [LARGE SCALE GENOMIC DNA]</scope>
    <source>
        <strain evidence="7 8">M9-3-2</strain>
    </source>
</reference>
<evidence type="ECO:0000313" key="7">
    <source>
        <dbReference type="EMBL" id="QID17646.1"/>
    </source>
</evidence>
<dbReference type="AlphaFoldDB" id="A0A6C1B1Z2"/>
<dbReference type="Gene3D" id="2.102.10.10">
    <property type="entry name" value="Rieske [2Fe-2S] iron-sulphur domain"/>
    <property type="match status" value="1"/>
</dbReference>
<dbReference type="InterPro" id="IPR050584">
    <property type="entry name" value="Cholesterol_7-desaturase"/>
</dbReference>
<dbReference type="GO" id="GO:0051537">
    <property type="term" value="F:2 iron, 2 sulfur cluster binding"/>
    <property type="evidence" value="ECO:0007669"/>
    <property type="project" value="UniProtKB-KW"/>
</dbReference>
<dbReference type="Gene3D" id="3.90.380.10">
    <property type="entry name" value="Naphthalene 1,2-dioxygenase Alpha Subunit, Chain A, domain 1"/>
    <property type="match status" value="1"/>
</dbReference>
<protein>
    <submittedName>
        <fullName evidence="7">Rieske 2Fe-2S domain-containing protein</fullName>
    </submittedName>
</protein>
<dbReference type="InterPro" id="IPR017941">
    <property type="entry name" value="Rieske_2Fe-2S"/>
</dbReference>
<dbReference type="InterPro" id="IPR036922">
    <property type="entry name" value="Rieske_2Fe-2S_sf"/>
</dbReference>
<sequence>MFLKNAWYCAGWGKDLSMAREELQTRRIAGEALLLYRDVDGKAVVLEDRCCHRQAALSCGKREQGGIRCMYHGWLFESGGKCIEIPGMEIIPDRARVRAFPVVERDGWIWVWMGDADKADPDLICFAVGPDDPDWLLNTGQMSIKSNYRLEIANLADLTHLAWTHDKTFGGTRAYADARIKYKLTKRGMNYEFWMRDAPAFNVFAHLFPEGMRFDFHFDVQMTLPCNFVMRFRSFTAGTVTEGESDGELLLDTYTCQAVTPRDEGSLDYYYSWGPHRDTQQPGITQSLMAWAHEAFLEDKQMLEAQYLRVKEKPDHPVVDYIHDAGPGKLLWLLDKLIDDERTEDAEASSSRQGTAFV</sequence>
<feature type="domain" description="Rieske" evidence="6">
    <location>
        <begin position="7"/>
        <end position="111"/>
    </location>
</feature>
<evidence type="ECO:0000256" key="5">
    <source>
        <dbReference type="ARBA" id="ARBA00023014"/>
    </source>
</evidence>
<evidence type="ECO:0000256" key="3">
    <source>
        <dbReference type="ARBA" id="ARBA00023002"/>
    </source>
</evidence>
<dbReference type="Proteomes" id="UP000501991">
    <property type="component" value="Chromosome"/>
</dbReference>
<keyword evidence="1" id="KW-0001">2Fe-2S</keyword>
<keyword evidence="8" id="KW-1185">Reference proteome</keyword>
<evidence type="ECO:0000259" key="6">
    <source>
        <dbReference type="PROSITE" id="PS51296"/>
    </source>
</evidence>
<evidence type="ECO:0000256" key="4">
    <source>
        <dbReference type="ARBA" id="ARBA00023004"/>
    </source>
</evidence>
<keyword evidence="2" id="KW-0479">Metal-binding</keyword>
<dbReference type="KEGG" id="azq:G3580_08315"/>
<dbReference type="Pfam" id="PF00355">
    <property type="entry name" value="Rieske"/>
    <property type="match status" value="1"/>
</dbReference>
<accession>A0A6C1B1Z2</accession>
<dbReference type="PROSITE" id="PS51296">
    <property type="entry name" value="RIESKE"/>
    <property type="match status" value="1"/>
</dbReference>
<dbReference type="EMBL" id="CP048836">
    <property type="protein sequence ID" value="QID17646.1"/>
    <property type="molecule type" value="Genomic_DNA"/>
</dbReference>
<evidence type="ECO:0000256" key="2">
    <source>
        <dbReference type="ARBA" id="ARBA00022723"/>
    </source>
</evidence>
<organism evidence="7 8">
    <name type="scientific">Nitrogeniibacter mangrovi</name>
    <dbReference type="NCBI Taxonomy" id="2016596"/>
    <lineage>
        <taxon>Bacteria</taxon>
        <taxon>Pseudomonadati</taxon>
        <taxon>Pseudomonadota</taxon>
        <taxon>Betaproteobacteria</taxon>
        <taxon>Rhodocyclales</taxon>
        <taxon>Zoogloeaceae</taxon>
        <taxon>Nitrogeniibacter</taxon>
    </lineage>
</organism>
<evidence type="ECO:0000313" key="8">
    <source>
        <dbReference type="Proteomes" id="UP000501991"/>
    </source>
</evidence>
<dbReference type="GO" id="GO:0046872">
    <property type="term" value="F:metal ion binding"/>
    <property type="evidence" value="ECO:0007669"/>
    <property type="project" value="UniProtKB-KW"/>
</dbReference>
<dbReference type="GO" id="GO:0016491">
    <property type="term" value="F:oxidoreductase activity"/>
    <property type="evidence" value="ECO:0007669"/>
    <property type="project" value="UniProtKB-KW"/>
</dbReference>
<keyword evidence="5" id="KW-0411">Iron-sulfur</keyword>
<keyword evidence="3" id="KW-0560">Oxidoreductase</keyword>
<dbReference type="RefSeq" id="WP_173764809.1">
    <property type="nucleotide sequence ID" value="NZ_CP048836.1"/>
</dbReference>
<proteinExistence type="predicted"/>
<evidence type="ECO:0000256" key="1">
    <source>
        <dbReference type="ARBA" id="ARBA00022714"/>
    </source>
</evidence>
<dbReference type="Pfam" id="PF19112">
    <property type="entry name" value="VanA_C"/>
    <property type="match status" value="1"/>
</dbReference>